<accession>A0A221ZPD7</accession>
<organism evidence="1">
    <name type="scientific">Klebsiella pneumoniae</name>
    <dbReference type="NCBI Taxonomy" id="573"/>
    <lineage>
        <taxon>Bacteria</taxon>
        <taxon>Pseudomonadati</taxon>
        <taxon>Pseudomonadota</taxon>
        <taxon>Gammaproteobacteria</taxon>
        <taxon>Enterobacterales</taxon>
        <taxon>Enterobacteriaceae</taxon>
        <taxon>Klebsiella/Raoultella group</taxon>
        <taxon>Klebsiella</taxon>
        <taxon>Klebsiella pneumoniae complex</taxon>
    </lineage>
</organism>
<keyword evidence="1" id="KW-0614">Plasmid</keyword>
<dbReference type="EMBL" id="MF133496">
    <property type="protein sequence ID" value="ASO64391.1"/>
    <property type="molecule type" value="Genomic_DNA"/>
</dbReference>
<geneLocation type="plasmid" evidence="1">
    <name>p675920-2</name>
</geneLocation>
<evidence type="ECO:0008006" key="2">
    <source>
        <dbReference type="Google" id="ProtNLM"/>
    </source>
</evidence>
<name>A0A221ZPD7_KLEPN</name>
<sequence>MKHLLPGLLIPAVLAGCVSHSASTDAPASIYIDGLIADSAQTISQAQTGLHQTGPNPARPVSPTALIKPLPPSTPVRPGVIEPYRSPSLPVSQNVQLPALSHVSYNGRPGPLSFPQRAGYARNITVQDAAQRIIPVGWSVNWSPGLEKVRRQRVNLSLNDQWPRVLNNLVSAKSLYATVEWGQSRITITSYSPRPRLFSHQ</sequence>
<proteinExistence type="predicted"/>
<evidence type="ECO:0000313" key="1">
    <source>
        <dbReference type="EMBL" id="ASO64391.1"/>
    </source>
</evidence>
<dbReference type="AlphaFoldDB" id="A0A221ZPD7"/>
<protein>
    <recommendedName>
        <fullName evidence="2">Lipoprotein</fullName>
    </recommendedName>
</protein>
<dbReference type="PROSITE" id="PS51257">
    <property type="entry name" value="PROKAR_LIPOPROTEIN"/>
    <property type="match status" value="1"/>
</dbReference>
<reference evidence="1" key="1">
    <citation type="submission" date="2017-05" db="EMBL/GenBank/DDBJ databases">
        <title>Complete sequence of p675920-1.</title>
        <authorList>
            <person name="Feng J."/>
            <person name="Zhou D."/>
        </authorList>
    </citation>
    <scope>NUCLEOTIDE SEQUENCE</scope>
    <source>
        <strain evidence="1">675920</strain>
        <plasmid evidence="1">p675920-2</plasmid>
    </source>
</reference>